<evidence type="ECO:0000259" key="1">
    <source>
        <dbReference type="SMART" id="SM00829"/>
    </source>
</evidence>
<dbReference type="CDD" id="cd08267">
    <property type="entry name" value="MDR1"/>
    <property type="match status" value="1"/>
</dbReference>
<dbReference type="PANTHER" id="PTHR11695:SF648">
    <property type="entry name" value="ZINC-BINDING OXIDOREDUCTASE"/>
    <property type="match status" value="1"/>
</dbReference>
<dbReference type="KEGG" id="erz:ER308_04185"/>
<dbReference type="InterPro" id="IPR036291">
    <property type="entry name" value="NAD(P)-bd_dom_sf"/>
</dbReference>
<proteinExistence type="predicted"/>
<dbReference type="InterPro" id="IPR002364">
    <property type="entry name" value="Quin_OxRdtase/zeta-crystal_CS"/>
</dbReference>
<dbReference type="Proteomes" id="UP000291469">
    <property type="component" value="Chromosome"/>
</dbReference>
<evidence type="ECO:0000313" key="2">
    <source>
        <dbReference type="EMBL" id="QBI18823.1"/>
    </source>
</evidence>
<dbReference type="Pfam" id="PF08240">
    <property type="entry name" value="ADH_N"/>
    <property type="match status" value="1"/>
</dbReference>
<dbReference type="EMBL" id="CP036402">
    <property type="protein sequence ID" value="QBI18823.1"/>
    <property type="molecule type" value="Genomic_DNA"/>
</dbReference>
<dbReference type="SUPFAM" id="SSF51735">
    <property type="entry name" value="NAD(P)-binding Rossmann-fold domains"/>
    <property type="match status" value="1"/>
</dbReference>
<dbReference type="InterPro" id="IPR050700">
    <property type="entry name" value="YIM1/Zinc_Alcohol_DH_Fams"/>
</dbReference>
<dbReference type="RefSeq" id="WP_131153820.1">
    <property type="nucleotide sequence ID" value="NZ_CP036402.1"/>
</dbReference>
<dbReference type="AlphaFoldDB" id="A0A411YC44"/>
<dbReference type="OrthoDB" id="3727682at2"/>
<dbReference type="SMART" id="SM00829">
    <property type="entry name" value="PKS_ER"/>
    <property type="match status" value="1"/>
</dbReference>
<gene>
    <name evidence="2" type="ORF">ER308_04185</name>
</gene>
<dbReference type="PANTHER" id="PTHR11695">
    <property type="entry name" value="ALCOHOL DEHYDROGENASE RELATED"/>
    <property type="match status" value="1"/>
</dbReference>
<sequence>MRAVVQLGYGGPPEVLGVRELDLPSLGDGEVLVRVRAASVHPDVWHVVTGLPRALRLMGSGVRRPSNVVPGTDMAGEVESVGAGVTRLRPGDEVLGETLGGMQWRNGGAYAEYVAVAEDALAVKPSQVTFEQAATVPTAGLIALANLPDQDQAPSQRVLVNGAGGGVGAIAVQLARSWGAQVTAVDHTRKLDLLRALGADRVIDYTTDDVTRSSDRYDLVFDVVGNHPFSAYRRVLADDGAYGLIGHDQFGAQGRRWLGSIPRMFGLMARSPVERRLPRPSFKAPDRTASMARLRDLLEDGAITPVVARAFPLEQVPDALELLASGQAVGRIVVVP</sequence>
<dbReference type="Pfam" id="PF13602">
    <property type="entry name" value="ADH_zinc_N_2"/>
    <property type="match status" value="1"/>
</dbReference>
<dbReference type="SUPFAM" id="SSF50129">
    <property type="entry name" value="GroES-like"/>
    <property type="match status" value="1"/>
</dbReference>
<dbReference type="Gene3D" id="3.90.180.10">
    <property type="entry name" value="Medium-chain alcohol dehydrogenases, catalytic domain"/>
    <property type="match status" value="1"/>
</dbReference>
<dbReference type="GO" id="GO:0016491">
    <property type="term" value="F:oxidoreductase activity"/>
    <property type="evidence" value="ECO:0007669"/>
    <property type="project" value="InterPro"/>
</dbReference>
<name>A0A411YC44_9ACTN</name>
<accession>A0A411YC44</accession>
<dbReference type="GO" id="GO:0008270">
    <property type="term" value="F:zinc ion binding"/>
    <property type="evidence" value="ECO:0007669"/>
    <property type="project" value="InterPro"/>
</dbReference>
<protein>
    <submittedName>
        <fullName evidence="2">NAD(P)-dependent alcohol dehydrogenase</fullName>
    </submittedName>
</protein>
<feature type="domain" description="Enoyl reductase (ER)" evidence="1">
    <location>
        <begin position="11"/>
        <end position="334"/>
    </location>
</feature>
<dbReference type="InterPro" id="IPR020843">
    <property type="entry name" value="ER"/>
</dbReference>
<dbReference type="InterPro" id="IPR013154">
    <property type="entry name" value="ADH-like_N"/>
</dbReference>
<keyword evidence="3" id="KW-1185">Reference proteome</keyword>
<dbReference type="PROSITE" id="PS01162">
    <property type="entry name" value="QOR_ZETA_CRYSTAL"/>
    <property type="match status" value="1"/>
</dbReference>
<dbReference type="InterPro" id="IPR011032">
    <property type="entry name" value="GroES-like_sf"/>
</dbReference>
<organism evidence="2 3">
    <name type="scientific">Egibacter rhizosphaerae</name>
    <dbReference type="NCBI Taxonomy" id="1670831"/>
    <lineage>
        <taxon>Bacteria</taxon>
        <taxon>Bacillati</taxon>
        <taxon>Actinomycetota</taxon>
        <taxon>Nitriliruptoria</taxon>
        <taxon>Egibacterales</taxon>
        <taxon>Egibacteraceae</taxon>
        <taxon>Egibacter</taxon>
    </lineage>
</organism>
<evidence type="ECO:0000313" key="3">
    <source>
        <dbReference type="Proteomes" id="UP000291469"/>
    </source>
</evidence>
<dbReference type="Gene3D" id="3.40.50.720">
    <property type="entry name" value="NAD(P)-binding Rossmann-like Domain"/>
    <property type="match status" value="1"/>
</dbReference>
<reference evidence="2 3" key="1">
    <citation type="submission" date="2019-01" db="EMBL/GenBank/DDBJ databases">
        <title>Egibacter rhizosphaerae EGI 80759T.</title>
        <authorList>
            <person name="Chen D.-D."/>
            <person name="Tian Y."/>
            <person name="Jiao J.-Y."/>
            <person name="Zhang X.-T."/>
            <person name="Zhang Y.-G."/>
            <person name="Zhang Y."/>
            <person name="Xiao M."/>
            <person name="Shu W.-S."/>
            <person name="Li W.-J."/>
        </authorList>
    </citation>
    <scope>NUCLEOTIDE SEQUENCE [LARGE SCALE GENOMIC DNA]</scope>
    <source>
        <strain evidence="2 3">EGI 80759</strain>
    </source>
</reference>